<protein>
    <submittedName>
        <fullName evidence="2">Iron-sulfur cluster repair protein YtfE (RIC family)</fullName>
    </submittedName>
</protein>
<proteinExistence type="predicted"/>
<accession>A0ABU1X396</accession>
<evidence type="ECO:0000313" key="3">
    <source>
        <dbReference type="Proteomes" id="UP001267638"/>
    </source>
</evidence>
<organism evidence="2 3">
    <name type="scientific">Sphingobium xenophagum</name>
    <dbReference type="NCBI Taxonomy" id="121428"/>
    <lineage>
        <taxon>Bacteria</taxon>
        <taxon>Pseudomonadati</taxon>
        <taxon>Pseudomonadota</taxon>
        <taxon>Alphaproteobacteria</taxon>
        <taxon>Sphingomonadales</taxon>
        <taxon>Sphingomonadaceae</taxon>
        <taxon>Sphingobium</taxon>
    </lineage>
</organism>
<dbReference type="Pfam" id="PF01814">
    <property type="entry name" value="Hemerythrin"/>
    <property type="match status" value="1"/>
</dbReference>
<dbReference type="Proteomes" id="UP001267638">
    <property type="component" value="Unassembled WGS sequence"/>
</dbReference>
<sequence>MMDMAGLREQHKQISLTARQLAQATSDTTAPQSVAALRWSLARQLIAHLALEDRILYPKMQRSANPLARKTALQLQGETGALAEGFTRYMAAWSDDRIAREWPAFCAETQAILATLTQRVDRENRTLYPLADEHQGAGPPVARAG</sequence>
<dbReference type="RefSeq" id="WP_310225906.1">
    <property type="nucleotide sequence ID" value="NZ_JAVDWV010000013.1"/>
</dbReference>
<dbReference type="InterPro" id="IPR012312">
    <property type="entry name" value="Hemerythrin-like"/>
</dbReference>
<reference evidence="2 3" key="1">
    <citation type="submission" date="2023-07" db="EMBL/GenBank/DDBJ databases">
        <title>Sorghum-associated microbial communities from plants grown in Nebraska, USA.</title>
        <authorList>
            <person name="Schachtman D."/>
        </authorList>
    </citation>
    <scope>NUCLEOTIDE SEQUENCE [LARGE SCALE GENOMIC DNA]</scope>
    <source>
        <strain evidence="2 3">4256</strain>
    </source>
</reference>
<keyword evidence="3" id="KW-1185">Reference proteome</keyword>
<name>A0ABU1X396_SPHXE</name>
<feature type="domain" description="Hemerythrin-like" evidence="1">
    <location>
        <begin position="7"/>
        <end position="131"/>
    </location>
</feature>
<gene>
    <name evidence="2" type="ORF">J2W40_002866</name>
</gene>
<comment type="caution">
    <text evidence="2">The sequence shown here is derived from an EMBL/GenBank/DDBJ whole genome shotgun (WGS) entry which is preliminary data.</text>
</comment>
<dbReference type="Gene3D" id="1.20.120.520">
    <property type="entry name" value="nmb1532 protein domain like"/>
    <property type="match status" value="1"/>
</dbReference>
<evidence type="ECO:0000313" key="2">
    <source>
        <dbReference type="EMBL" id="MDR7156028.1"/>
    </source>
</evidence>
<evidence type="ECO:0000259" key="1">
    <source>
        <dbReference type="Pfam" id="PF01814"/>
    </source>
</evidence>
<dbReference type="EMBL" id="JAVDWV010000013">
    <property type="protein sequence ID" value="MDR7156028.1"/>
    <property type="molecule type" value="Genomic_DNA"/>
</dbReference>